<comment type="caution">
    <text evidence="1">The sequence shown here is derived from an EMBL/GenBank/DDBJ whole genome shotgun (WGS) entry which is preliminary data.</text>
</comment>
<evidence type="ECO:0000313" key="1">
    <source>
        <dbReference type="EMBL" id="CAG8439877.1"/>
    </source>
</evidence>
<gene>
    <name evidence="1" type="ORF">SPELUC_LOCUS91</name>
</gene>
<evidence type="ECO:0000313" key="2">
    <source>
        <dbReference type="Proteomes" id="UP000789366"/>
    </source>
</evidence>
<name>A0ACA9JWT3_9GLOM</name>
<sequence>MPEACLMKSYQRRSAIFIIVTSSPKVLLTLSSYKKNLISEIIDFYFVPKVEDKDLRCYYKNGIEIEKTKQEFNKQVKVKDTLEDEFEDLIDSYLKILKT</sequence>
<dbReference type="EMBL" id="CAJVPW010000024">
    <property type="protein sequence ID" value="CAG8439877.1"/>
    <property type="molecule type" value="Genomic_DNA"/>
</dbReference>
<proteinExistence type="predicted"/>
<organism evidence="1 2">
    <name type="scientific">Cetraspora pellucida</name>
    <dbReference type="NCBI Taxonomy" id="1433469"/>
    <lineage>
        <taxon>Eukaryota</taxon>
        <taxon>Fungi</taxon>
        <taxon>Fungi incertae sedis</taxon>
        <taxon>Mucoromycota</taxon>
        <taxon>Glomeromycotina</taxon>
        <taxon>Glomeromycetes</taxon>
        <taxon>Diversisporales</taxon>
        <taxon>Gigasporaceae</taxon>
        <taxon>Cetraspora</taxon>
    </lineage>
</organism>
<protein>
    <submittedName>
        <fullName evidence="1">8445_t:CDS:1</fullName>
    </submittedName>
</protein>
<keyword evidence="2" id="KW-1185">Reference proteome</keyword>
<accession>A0ACA9JWT3</accession>
<dbReference type="Proteomes" id="UP000789366">
    <property type="component" value="Unassembled WGS sequence"/>
</dbReference>
<reference evidence="1" key="1">
    <citation type="submission" date="2021-06" db="EMBL/GenBank/DDBJ databases">
        <authorList>
            <person name="Kallberg Y."/>
            <person name="Tangrot J."/>
            <person name="Rosling A."/>
        </authorList>
    </citation>
    <scope>NUCLEOTIDE SEQUENCE</scope>
    <source>
        <strain evidence="1">28 12/20/2015</strain>
    </source>
</reference>